<dbReference type="AlphaFoldDB" id="A0A9D4GRJ2"/>
<reference evidence="3" key="1">
    <citation type="journal article" date="2019" name="bioRxiv">
        <title>The Genome of the Zebra Mussel, Dreissena polymorpha: A Resource for Invasive Species Research.</title>
        <authorList>
            <person name="McCartney M.A."/>
            <person name="Auch B."/>
            <person name="Kono T."/>
            <person name="Mallez S."/>
            <person name="Zhang Y."/>
            <person name="Obille A."/>
            <person name="Becker A."/>
            <person name="Abrahante J.E."/>
            <person name="Garbe J."/>
            <person name="Badalamenti J.P."/>
            <person name="Herman A."/>
            <person name="Mangelson H."/>
            <person name="Liachko I."/>
            <person name="Sullivan S."/>
            <person name="Sone E.D."/>
            <person name="Koren S."/>
            <person name="Silverstein K.A.T."/>
            <person name="Beckman K.B."/>
            <person name="Gohl D.M."/>
        </authorList>
    </citation>
    <scope>NUCLEOTIDE SEQUENCE</scope>
    <source>
        <strain evidence="3">Duluth1</strain>
        <tissue evidence="3">Whole animal</tissue>
    </source>
</reference>
<accession>A0A9D4GRJ2</accession>
<evidence type="ECO:0008006" key="5">
    <source>
        <dbReference type="Google" id="ProtNLM"/>
    </source>
</evidence>
<gene>
    <name evidence="3" type="ORF">DPMN_121973</name>
</gene>
<organism evidence="3 4">
    <name type="scientific">Dreissena polymorpha</name>
    <name type="common">Zebra mussel</name>
    <name type="synonym">Mytilus polymorpha</name>
    <dbReference type="NCBI Taxonomy" id="45954"/>
    <lineage>
        <taxon>Eukaryota</taxon>
        <taxon>Metazoa</taxon>
        <taxon>Spiralia</taxon>
        <taxon>Lophotrochozoa</taxon>
        <taxon>Mollusca</taxon>
        <taxon>Bivalvia</taxon>
        <taxon>Autobranchia</taxon>
        <taxon>Heteroconchia</taxon>
        <taxon>Euheterodonta</taxon>
        <taxon>Imparidentia</taxon>
        <taxon>Neoheterodontei</taxon>
        <taxon>Myida</taxon>
        <taxon>Dreissenoidea</taxon>
        <taxon>Dreissenidae</taxon>
        <taxon>Dreissena</taxon>
    </lineage>
</organism>
<dbReference type="EMBL" id="JAIWYP010000005">
    <property type="protein sequence ID" value="KAH3820229.1"/>
    <property type="molecule type" value="Genomic_DNA"/>
</dbReference>
<reference evidence="3" key="2">
    <citation type="submission" date="2020-11" db="EMBL/GenBank/DDBJ databases">
        <authorList>
            <person name="McCartney M.A."/>
            <person name="Auch B."/>
            <person name="Kono T."/>
            <person name="Mallez S."/>
            <person name="Becker A."/>
            <person name="Gohl D.M."/>
            <person name="Silverstein K.A.T."/>
            <person name="Koren S."/>
            <person name="Bechman K.B."/>
            <person name="Herman A."/>
            <person name="Abrahante J.E."/>
            <person name="Garbe J."/>
        </authorList>
    </citation>
    <scope>NUCLEOTIDE SEQUENCE</scope>
    <source>
        <strain evidence="3">Duluth1</strain>
        <tissue evidence="3">Whole animal</tissue>
    </source>
</reference>
<feature type="region of interest" description="Disordered" evidence="1">
    <location>
        <begin position="22"/>
        <end position="76"/>
    </location>
</feature>
<comment type="caution">
    <text evidence="3">The sequence shown here is derived from an EMBL/GenBank/DDBJ whole genome shotgun (WGS) entry which is preliminary data.</text>
</comment>
<keyword evidence="4" id="KW-1185">Reference proteome</keyword>
<evidence type="ECO:0000313" key="3">
    <source>
        <dbReference type="EMBL" id="KAH3820229.1"/>
    </source>
</evidence>
<feature type="chain" id="PRO_5038629965" description="Secreted protein" evidence="2">
    <location>
        <begin position="18"/>
        <end position="76"/>
    </location>
</feature>
<protein>
    <recommendedName>
        <fullName evidence="5">Secreted protein</fullName>
    </recommendedName>
</protein>
<keyword evidence="2" id="KW-0732">Signal</keyword>
<sequence length="76" mass="7972">MHLNLLLLVMIRHSVEAHASKPHVVGGDNRIRRSFGEHASQPPSDGGDKGMRLSVGGYASQPAADGVKSIRSSIGG</sequence>
<evidence type="ECO:0000313" key="4">
    <source>
        <dbReference type="Proteomes" id="UP000828390"/>
    </source>
</evidence>
<evidence type="ECO:0000256" key="2">
    <source>
        <dbReference type="SAM" id="SignalP"/>
    </source>
</evidence>
<name>A0A9D4GRJ2_DREPO</name>
<proteinExistence type="predicted"/>
<feature type="signal peptide" evidence="2">
    <location>
        <begin position="1"/>
        <end position="17"/>
    </location>
</feature>
<dbReference type="Proteomes" id="UP000828390">
    <property type="component" value="Unassembled WGS sequence"/>
</dbReference>
<evidence type="ECO:0000256" key="1">
    <source>
        <dbReference type="SAM" id="MobiDB-lite"/>
    </source>
</evidence>